<evidence type="ECO:0000313" key="2">
    <source>
        <dbReference type="Proteomes" id="UP000326582"/>
    </source>
</evidence>
<accession>A0ACD0WCB4</accession>
<organism evidence="1 2">
    <name type="scientific">Clavispora lusitaniae</name>
    <name type="common">Candida lusitaniae</name>
    <dbReference type="NCBI Taxonomy" id="36911"/>
    <lineage>
        <taxon>Eukaryota</taxon>
        <taxon>Fungi</taxon>
        <taxon>Dikarya</taxon>
        <taxon>Ascomycota</taxon>
        <taxon>Saccharomycotina</taxon>
        <taxon>Pichiomycetes</taxon>
        <taxon>Metschnikowiaceae</taxon>
        <taxon>Clavispora</taxon>
    </lineage>
</organism>
<gene>
    <name evidence="1" type="ORF">EJF14_10194</name>
</gene>
<dbReference type="EMBL" id="CP038484">
    <property type="protein sequence ID" value="QFZ25109.1"/>
    <property type="molecule type" value="Genomic_DNA"/>
</dbReference>
<keyword evidence="2" id="KW-1185">Reference proteome</keyword>
<reference evidence="2" key="1">
    <citation type="journal article" date="2019" name="MBio">
        <title>Comparative genomics for the elucidation of multidrug resistance (MDR) in Candida lusitaniae.</title>
        <authorList>
            <person name="Kannan A."/>
            <person name="Asner S.A."/>
            <person name="Trachsel E."/>
            <person name="Kelly S."/>
            <person name="Parker J."/>
            <person name="Sanglard D."/>
        </authorList>
    </citation>
    <scope>NUCLEOTIDE SEQUENCE [LARGE SCALE GENOMIC DNA]</scope>
    <source>
        <strain evidence="2">P1</strain>
    </source>
</reference>
<proteinExistence type="predicted"/>
<name>A0ACD0WCB4_CLALS</name>
<sequence length="511" mass="56071">MSHNPSFSRSSQSPMSNHQQLHPHHGQSSSRKPSVVEMLSSPPPLPADQTQTSIDEISLSRNTSISSRSSSVIQPTVNWSEILLADLTEANKLITINSSCSVQKAYETLVDHNLTSVPVVLSQSDDGSTNYLSFDYSDLNTYLLLIMNRISVDDVLPSQDSDGRRPSLQERKDTLTSYINRAKKGEEVPVEIIVSLQPKTPFLRFKESDTLLKAVEVFGSGAHRVAIINNDNKISGILSQRRTIKFFWDNARRFTSLDYLLNSSLQDLKVISSNPVTIQGDCPLIEALEKMFTERMSSLAVIDKNKSLVGNISIVDVKNVSSTNNSHLLFKPVTTFISYNLSQKGIEKGQDQFPIFHVNPQTSLARVIAKLVATQSHRLWIVEARTSHYSVSNGPGATVETALAAESPVASAAATSIQFESGRPGKLIGVVTLTDILALFAQCKSGVKIDTQSARNQRRRSSTSTTRSSLDGVSGSITTPTTPKQPSVPINQEMFRKSYQTGKGDNVFSNE</sequence>
<protein>
    <submittedName>
        <fullName evidence="1">Uncharacterized protein</fullName>
    </submittedName>
</protein>
<evidence type="ECO:0000313" key="1">
    <source>
        <dbReference type="EMBL" id="QFZ25109.1"/>
    </source>
</evidence>
<dbReference type="Proteomes" id="UP000326582">
    <property type="component" value="Chromosome 1"/>
</dbReference>